<dbReference type="Gene3D" id="3.30.70.1440">
    <property type="entry name" value="Multidrug efflux transporter AcrB pore domain"/>
    <property type="match status" value="1"/>
</dbReference>
<feature type="transmembrane region" description="Helical" evidence="1">
    <location>
        <begin position="440"/>
        <end position="461"/>
    </location>
</feature>
<feature type="transmembrane region" description="Helical" evidence="1">
    <location>
        <begin position="468"/>
        <end position="485"/>
    </location>
</feature>
<dbReference type="PANTHER" id="PTHR32063:SF33">
    <property type="entry name" value="RND SUPERFAMILY EFFLUX PUMP PERMEASE COMPONENT"/>
    <property type="match status" value="1"/>
</dbReference>
<proteinExistence type="predicted"/>
<dbReference type="SUPFAM" id="SSF82866">
    <property type="entry name" value="Multidrug efflux transporter AcrB transmembrane domain"/>
    <property type="match status" value="2"/>
</dbReference>
<feature type="transmembrane region" description="Helical" evidence="1">
    <location>
        <begin position="899"/>
        <end position="920"/>
    </location>
</feature>
<sequence length="1053" mass="116266">MKDVSSDARSAGKGIIGWFIDNPVAANLLMVLILVAGLLSGWTIKKKMFPDFDINTVSIQVSYPGAGPVDVEQGVVLKLEEAVRDVTGIKKTVSMAREGIATLNLEVANGFDIDSIYDDVKVAVDGLNSLPDETEKPVISKVEPEKPVVFVTVFGDTDRLSLQREAQRLHEFLLQLPEVNKARIMGEQEREIAVEVSEMQLQAYNLTFSQVADLLRQSSVDVTGGAIRTEEGDISVKARGQVYQGVDLGALVIKTQEDGSRLLLKDIAAVRDGFSEDDAIVRFNGKPAVSIQVLSAGKQSDIATADAVKTFLYDYRSNMPASMNVSVWGDTSYYLQGRLDMMLENMAYGAMLVFLILSLFLRLRVAFWVIVGIPVCFMGALFFLPIMPIPVSINMVSLFAFILVLGVVVDDAIIIGESVYSHTSESGHTPQQVLVGVKKVAVPATFGVLTTIAVFFPLLFVTGQGAPFFESIGMVVVLCLIFSLIESKLILPSHLANVRLTSSGHFSSRIGRVQQQFDIRLQSFIRKYYRQLLAKALNNRYISLSLFVGIFIITLGITMSPWFRFVFFPKVPSDFIQVDLKMQTGSSLAIRNQAITRIEQAVMAMDQADRRQGGDGVLHSVFVNTESDTRGSIIAELTKSENRTVSAYEVVKQWRDKVGSQLGVRSLNFSASTHIGGTKPVYFRLSGENYQALEAAAAELETHLKTYQGVYDVENTTDVSGREVVVHVRPQAEALSLTLGQVGQQMRQGIYGEEVQRIQKGREEIRVMLRYPRSDRNNLKDLDKMYIRTPNNDLVPFSEVATLESGSSSSFIRRTNGLRSVAVMAEVDTVILEPDAVISDIEANFLPGLLKHYPSVRTEREGSSREQQQLMQQLMFAGLLALFLIYALLAIPLKSYFQPIIIMVIIPFGFVGAVVGHMIMGISFSLLSAYGLIALAGVLVNDSLILVDRINHLQHNGKNRLFSVLDAGCQRFRAIVLTSFTTFVGLIPITLEKSLQAKVVLPMAVSLGFGILFATVITLFLIPVMYLVLHDVGKGGRELWYWLKKSWHGSSAR</sequence>
<dbReference type="GO" id="GO:0042910">
    <property type="term" value="F:xenobiotic transmembrane transporter activity"/>
    <property type="evidence" value="ECO:0007669"/>
    <property type="project" value="TreeGrafter"/>
</dbReference>
<feature type="transmembrane region" description="Helical" evidence="1">
    <location>
        <begin position="24"/>
        <end position="44"/>
    </location>
</feature>
<dbReference type="Gene3D" id="3.30.2090.10">
    <property type="entry name" value="Multidrug efflux transporter AcrB TolC docking domain, DN and DC subdomains"/>
    <property type="match status" value="2"/>
</dbReference>
<keyword evidence="1" id="KW-0472">Membrane</keyword>
<dbReference type="PANTHER" id="PTHR32063">
    <property type="match status" value="1"/>
</dbReference>
<feature type="transmembrane region" description="Helical" evidence="1">
    <location>
        <begin position="874"/>
        <end position="893"/>
    </location>
</feature>
<dbReference type="AlphaFoldDB" id="A0A2H9TAZ6"/>
<dbReference type="InterPro" id="IPR027463">
    <property type="entry name" value="AcrB_DN_DC_subdom"/>
</dbReference>
<reference evidence="2" key="1">
    <citation type="journal article" date="2017" name="Appl. Environ. Microbiol.">
        <title>Molecular characterization of an Endozoicomonas-like organism causing infection in king scallop Pecten maximus L.</title>
        <authorList>
            <person name="Cano I."/>
            <person name="van Aerle R."/>
            <person name="Ross S."/>
            <person name="Verner-Jeffreys D.W."/>
            <person name="Paley R.K."/>
            <person name="Rimmer G."/>
            <person name="Ryder D."/>
            <person name="Hooper P."/>
            <person name="Stone D."/>
            <person name="Feist S.W."/>
        </authorList>
    </citation>
    <scope>NUCLEOTIDE SEQUENCE</scope>
</reference>
<accession>A0A2H9TAZ6</accession>
<keyword evidence="1" id="KW-0812">Transmembrane</keyword>
<dbReference type="Pfam" id="PF00873">
    <property type="entry name" value="ACR_tran"/>
    <property type="match status" value="1"/>
</dbReference>
<evidence type="ECO:0000313" key="2">
    <source>
        <dbReference type="EMBL" id="PJE80425.1"/>
    </source>
</evidence>
<dbReference type="InterPro" id="IPR001036">
    <property type="entry name" value="Acrflvin-R"/>
</dbReference>
<dbReference type="SUPFAM" id="SSF82693">
    <property type="entry name" value="Multidrug efflux transporter AcrB pore domain, PN1, PN2, PC1 and PC2 subdomains"/>
    <property type="match status" value="2"/>
</dbReference>
<dbReference type="Gene3D" id="3.30.70.1320">
    <property type="entry name" value="Multidrug efflux transporter AcrB pore domain like"/>
    <property type="match status" value="1"/>
</dbReference>
<comment type="caution">
    <text evidence="2">The sequence shown here is derived from an EMBL/GenBank/DDBJ whole genome shotgun (WGS) entry which is preliminary data.</text>
</comment>
<protein>
    <submittedName>
        <fullName evidence="2">Swarming motility protein SwrC</fullName>
    </submittedName>
</protein>
<feature type="transmembrane region" description="Helical" evidence="1">
    <location>
        <begin position="367"/>
        <end position="386"/>
    </location>
</feature>
<keyword evidence="1" id="KW-1133">Transmembrane helix</keyword>
<feature type="transmembrane region" description="Helical" evidence="1">
    <location>
        <begin position="972"/>
        <end position="991"/>
    </location>
</feature>
<name>A0A2H9TAZ6_9ZZZZ</name>
<feature type="transmembrane region" description="Helical" evidence="1">
    <location>
        <begin position="398"/>
        <end position="420"/>
    </location>
</feature>
<feature type="transmembrane region" description="Helical" evidence="1">
    <location>
        <begin position="541"/>
        <end position="563"/>
    </location>
</feature>
<dbReference type="EMBL" id="NSIT01000018">
    <property type="protein sequence ID" value="PJE80425.1"/>
    <property type="molecule type" value="Genomic_DNA"/>
</dbReference>
<dbReference type="PRINTS" id="PR00702">
    <property type="entry name" value="ACRIFLAVINRP"/>
</dbReference>
<dbReference type="Gene3D" id="1.20.1640.10">
    <property type="entry name" value="Multidrug efflux transporter AcrB transmembrane domain"/>
    <property type="match status" value="2"/>
</dbReference>
<organism evidence="2">
    <name type="scientific">invertebrate metagenome</name>
    <dbReference type="NCBI Taxonomy" id="1711999"/>
    <lineage>
        <taxon>unclassified sequences</taxon>
        <taxon>metagenomes</taxon>
        <taxon>organismal metagenomes</taxon>
    </lineage>
</organism>
<dbReference type="GO" id="GO:0005886">
    <property type="term" value="C:plasma membrane"/>
    <property type="evidence" value="ECO:0007669"/>
    <property type="project" value="TreeGrafter"/>
</dbReference>
<feature type="transmembrane region" description="Helical" evidence="1">
    <location>
        <begin position="342"/>
        <end position="361"/>
    </location>
</feature>
<gene>
    <name evidence="2" type="primary">swrC</name>
    <name evidence="2" type="ORF">CI610_00608</name>
</gene>
<feature type="transmembrane region" description="Helical" evidence="1">
    <location>
        <begin position="927"/>
        <end position="947"/>
    </location>
</feature>
<dbReference type="SUPFAM" id="SSF82714">
    <property type="entry name" value="Multidrug efflux transporter AcrB TolC docking domain, DN and DC subdomains"/>
    <property type="match status" value="2"/>
</dbReference>
<evidence type="ECO:0000256" key="1">
    <source>
        <dbReference type="SAM" id="Phobius"/>
    </source>
</evidence>
<dbReference type="Gene3D" id="3.30.70.1430">
    <property type="entry name" value="Multidrug efflux transporter AcrB pore domain"/>
    <property type="match status" value="2"/>
</dbReference>
<feature type="transmembrane region" description="Helical" evidence="1">
    <location>
        <begin position="1003"/>
        <end position="1029"/>
    </location>
</feature>